<proteinExistence type="predicted"/>
<evidence type="ECO:0000313" key="2">
    <source>
        <dbReference type="EMBL" id="JAH74820.1"/>
    </source>
</evidence>
<feature type="region of interest" description="Disordered" evidence="1">
    <location>
        <begin position="1"/>
        <end position="29"/>
    </location>
</feature>
<reference evidence="2" key="1">
    <citation type="submission" date="2014-11" db="EMBL/GenBank/DDBJ databases">
        <authorList>
            <person name="Amaro Gonzalez C."/>
        </authorList>
    </citation>
    <scope>NUCLEOTIDE SEQUENCE</scope>
</reference>
<name>A0A0E9VBJ3_ANGAN</name>
<reference evidence="2" key="2">
    <citation type="journal article" date="2015" name="Fish Shellfish Immunol.">
        <title>Early steps in the European eel (Anguilla anguilla)-Vibrio vulnificus interaction in the gills: Role of the RtxA13 toxin.</title>
        <authorList>
            <person name="Callol A."/>
            <person name="Pajuelo D."/>
            <person name="Ebbesson L."/>
            <person name="Teles M."/>
            <person name="MacKenzie S."/>
            <person name="Amaro C."/>
        </authorList>
    </citation>
    <scope>NUCLEOTIDE SEQUENCE</scope>
</reference>
<dbReference type="EMBL" id="GBXM01033757">
    <property type="protein sequence ID" value="JAH74820.1"/>
    <property type="molecule type" value="Transcribed_RNA"/>
</dbReference>
<accession>A0A0E9VBJ3</accession>
<feature type="compositionally biased region" description="Polar residues" evidence="1">
    <location>
        <begin position="19"/>
        <end position="29"/>
    </location>
</feature>
<sequence length="29" mass="3357">MDLFQGSKKHQMTDEVSKAHSNLTENSRH</sequence>
<organism evidence="2">
    <name type="scientific">Anguilla anguilla</name>
    <name type="common">European freshwater eel</name>
    <name type="synonym">Muraena anguilla</name>
    <dbReference type="NCBI Taxonomy" id="7936"/>
    <lineage>
        <taxon>Eukaryota</taxon>
        <taxon>Metazoa</taxon>
        <taxon>Chordata</taxon>
        <taxon>Craniata</taxon>
        <taxon>Vertebrata</taxon>
        <taxon>Euteleostomi</taxon>
        <taxon>Actinopterygii</taxon>
        <taxon>Neopterygii</taxon>
        <taxon>Teleostei</taxon>
        <taxon>Anguilliformes</taxon>
        <taxon>Anguillidae</taxon>
        <taxon>Anguilla</taxon>
    </lineage>
</organism>
<evidence type="ECO:0000256" key="1">
    <source>
        <dbReference type="SAM" id="MobiDB-lite"/>
    </source>
</evidence>
<dbReference type="AlphaFoldDB" id="A0A0E9VBJ3"/>
<protein>
    <submittedName>
        <fullName evidence="2">Uncharacterized protein</fullName>
    </submittedName>
</protein>